<evidence type="ECO:0000313" key="3">
    <source>
        <dbReference type="Proteomes" id="UP000694392"/>
    </source>
</evidence>
<dbReference type="GO" id="GO:0008887">
    <property type="term" value="F:glycerate kinase activity"/>
    <property type="evidence" value="ECO:0007669"/>
    <property type="project" value="InterPro"/>
</dbReference>
<evidence type="ECO:0000313" key="2">
    <source>
        <dbReference type="Ensembl" id="ENSSPUP00000020732.1"/>
    </source>
</evidence>
<reference evidence="2" key="2">
    <citation type="submission" date="2025-09" db="UniProtKB">
        <authorList>
            <consortium name="Ensembl"/>
        </authorList>
    </citation>
    <scope>IDENTIFICATION</scope>
</reference>
<dbReference type="GO" id="GO:0005737">
    <property type="term" value="C:cytoplasm"/>
    <property type="evidence" value="ECO:0007669"/>
    <property type="project" value="TreeGrafter"/>
</dbReference>
<keyword evidence="3" id="KW-1185">Reference proteome</keyword>
<feature type="domain" description="MOFRL-associated" evidence="1">
    <location>
        <begin position="38"/>
        <end position="176"/>
    </location>
</feature>
<sequence length="176" mass="18693">MASAFKGLPGFGRNYGGPVSLSASKVALHSMALWEHGRHLFRSAVGRVLPAPMLKKALVLETDGCPTLVVQGRSFPLRRNLYLVGFGKAVLGMAAAVEDILGDHLIRGVISIPLGIQACLQQAGMGEMLLKPGSRIQVLEGAKHNLPDRDALRAASAIHELADSLTVEDLLLVLIS</sequence>
<evidence type="ECO:0000259" key="1">
    <source>
        <dbReference type="Pfam" id="PF13660"/>
    </source>
</evidence>
<dbReference type="Proteomes" id="UP000694392">
    <property type="component" value="Unplaced"/>
</dbReference>
<dbReference type="GeneTree" id="ENSGT00390000014365"/>
<dbReference type="Ensembl" id="ENSSPUT00000022092.1">
    <property type="protein sequence ID" value="ENSSPUP00000020732.1"/>
    <property type="gene ID" value="ENSSPUG00000015923.1"/>
</dbReference>
<reference evidence="2" key="1">
    <citation type="submission" date="2025-08" db="UniProtKB">
        <authorList>
            <consortium name="Ensembl"/>
        </authorList>
    </citation>
    <scope>IDENTIFICATION</scope>
</reference>
<dbReference type="Pfam" id="PF13660">
    <property type="entry name" value="DUF4147"/>
    <property type="match status" value="1"/>
</dbReference>
<dbReference type="Gene3D" id="3.40.50.10180">
    <property type="entry name" value="Glycerate kinase, MOFRL-like N-terminal domain"/>
    <property type="match status" value="1"/>
</dbReference>
<accession>A0A8D0HJ44</accession>
<dbReference type="InterPro" id="IPR039760">
    <property type="entry name" value="MOFRL_protein"/>
</dbReference>
<dbReference type="AlphaFoldDB" id="A0A8D0HJ44"/>
<organism evidence="2 3">
    <name type="scientific">Sphenodon punctatus</name>
    <name type="common">Tuatara</name>
    <name type="synonym">Hatteria punctata</name>
    <dbReference type="NCBI Taxonomy" id="8508"/>
    <lineage>
        <taxon>Eukaryota</taxon>
        <taxon>Metazoa</taxon>
        <taxon>Chordata</taxon>
        <taxon>Craniata</taxon>
        <taxon>Vertebrata</taxon>
        <taxon>Euteleostomi</taxon>
        <taxon>Lepidosauria</taxon>
        <taxon>Sphenodontia</taxon>
        <taxon>Sphenodontidae</taxon>
        <taxon>Sphenodon</taxon>
    </lineage>
</organism>
<proteinExistence type="predicted"/>
<protein>
    <recommendedName>
        <fullName evidence="1">MOFRL-associated domain-containing protein</fullName>
    </recommendedName>
</protein>
<dbReference type="PANTHER" id="PTHR12227:SF0">
    <property type="entry name" value="GLYCERATE KINASE"/>
    <property type="match status" value="1"/>
</dbReference>
<dbReference type="InterPro" id="IPR038614">
    <property type="entry name" value="GK_N_sf"/>
</dbReference>
<dbReference type="InterPro" id="IPR025286">
    <property type="entry name" value="MOFRL_assoc_dom"/>
</dbReference>
<dbReference type="PANTHER" id="PTHR12227">
    <property type="entry name" value="GLYCERATE KINASE"/>
    <property type="match status" value="1"/>
</dbReference>
<dbReference type="OMA" id="HTGMREM"/>
<name>A0A8D0HJ44_SPHPU</name>
<dbReference type="SUPFAM" id="SSF82544">
    <property type="entry name" value="GckA/TtuD-like"/>
    <property type="match status" value="1"/>
</dbReference>